<keyword evidence="2" id="KW-1185">Reference proteome</keyword>
<dbReference type="GO" id="GO:0006402">
    <property type="term" value="P:mRNA catabolic process"/>
    <property type="evidence" value="ECO:0007669"/>
    <property type="project" value="TreeGrafter"/>
</dbReference>
<evidence type="ECO:0000313" key="2">
    <source>
        <dbReference type="Proteomes" id="UP000186469"/>
    </source>
</evidence>
<proteinExistence type="predicted"/>
<dbReference type="InterPro" id="IPR011067">
    <property type="entry name" value="Plasmid_toxin/cell-grow_inhib"/>
</dbReference>
<dbReference type="GO" id="GO:0004521">
    <property type="term" value="F:RNA endonuclease activity"/>
    <property type="evidence" value="ECO:0007669"/>
    <property type="project" value="TreeGrafter"/>
</dbReference>
<dbReference type="InterPro" id="IPR003477">
    <property type="entry name" value="PemK-like"/>
</dbReference>
<reference evidence="1 2" key="1">
    <citation type="submission" date="2016-12" db="EMBL/GenBank/DDBJ databases">
        <authorList>
            <person name="Song W.-J."/>
            <person name="Kurnit D.M."/>
        </authorList>
    </citation>
    <scope>NUCLEOTIDE SEQUENCE [LARGE SCALE GENOMIC DNA]</scope>
    <source>
        <strain evidence="1 2">DSM 11393</strain>
    </source>
</reference>
<gene>
    <name evidence="1" type="ORF">SAMN02745728_02300</name>
</gene>
<evidence type="ECO:0000313" key="1">
    <source>
        <dbReference type="EMBL" id="SHN72322.1"/>
    </source>
</evidence>
<dbReference type="STRING" id="1121455.SAMN02745728_02300"/>
<dbReference type="OrthoDB" id="9793906at2"/>
<dbReference type="RefSeq" id="WP_072697969.1">
    <property type="nucleotide sequence ID" value="NZ_FRDI01000017.1"/>
</dbReference>
<dbReference type="GO" id="GO:0016075">
    <property type="term" value="P:rRNA catabolic process"/>
    <property type="evidence" value="ECO:0007669"/>
    <property type="project" value="TreeGrafter"/>
</dbReference>
<dbReference type="GO" id="GO:0003677">
    <property type="term" value="F:DNA binding"/>
    <property type="evidence" value="ECO:0007669"/>
    <property type="project" value="InterPro"/>
</dbReference>
<dbReference type="Pfam" id="PF02452">
    <property type="entry name" value="PemK_toxin"/>
    <property type="match status" value="1"/>
</dbReference>
<dbReference type="SUPFAM" id="SSF50118">
    <property type="entry name" value="Cell growth inhibitor/plasmid maintenance toxic component"/>
    <property type="match status" value="1"/>
</dbReference>
<protein>
    <submittedName>
        <fullName evidence="1">mRNA interferase MazF</fullName>
    </submittedName>
</protein>
<dbReference type="Gene3D" id="2.30.30.110">
    <property type="match status" value="1"/>
</dbReference>
<dbReference type="AlphaFoldDB" id="A0A1M7TNK2"/>
<name>A0A1M7TNK2_9BACT</name>
<dbReference type="PANTHER" id="PTHR33988">
    <property type="entry name" value="ENDORIBONUCLEASE MAZF-RELATED"/>
    <property type="match status" value="1"/>
</dbReference>
<dbReference type="EMBL" id="FRDI01000017">
    <property type="protein sequence ID" value="SHN72322.1"/>
    <property type="molecule type" value="Genomic_DNA"/>
</dbReference>
<organism evidence="1 2">
    <name type="scientific">Desulfovibrio litoralis DSM 11393</name>
    <dbReference type="NCBI Taxonomy" id="1121455"/>
    <lineage>
        <taxon>Bacteria</taxon>
        <taxon>Pseudomonadati</taxon>
        <taxon>Thermodesulfobacteriota</taxon>
        <taxon>Desulfovibrionia</taxon>
        <taxon>Desulfovibrionales</taxon>
        <taxon>Desulfovibrionaceae</taxon>
        <taxon>Desulfovibrio</taxon>
    </lineage>
</organism>
<sequence>MVKQTAPAPSLTPTQGQVLKLSLDPTLGHEQKGYRPVLVVSAGMFNKHTGFCWVVPITTPQKGLPNEIRLPQGLPTHGTLLLSQLRSIDWRARPFSVSCSVPQDFLEDILARLSAVMKME</sequence>
<dbReference type="Proteomes" id="UP000186469">
    <property type="component" value="Unassembled WGS sequence"/>
</dbReference>
<accession>A0A1M7TNK2</accession>
<dbReference type="PANTHER" id="PTHR33988:SF3">
    <property type="entry name" value="ENDORIBONUCLEASE TOXIN CHPB-RELATED"/>
    <property type="match status" value="1"/>
</dbReference>